<feature type="coiled-coil region" evidence="4">
    <location>
        <begin position="360"/>
        <end position="391"/>
    </location>
</feature>
<gene>
    <name evidence="6" type="ordered locus">CHY_0831</name>
</gene>
<dbReference type="InParanoid" id="Q3ADV0"/>
<dbReference type="CDD" id="cd17274">
    <property type="entry name" value="RMtype1_S_Eco540ANI-TRD1-CR1_like"/>
    <property type="match status" value="1"/>
</dbReference>
<name>Q3ADV0_CARHZ</name>
<dbReference type="InterPro" id="IPR044946">
    <property type="entry name" value="Restrct_endonuc_typeI_TRD_sf"/>
</dbReference>
<dbReference type="Proteomes" id="UP000002706">
    <property type="component" value="Chromosome"/>
</dbReference>
<dbReference type="InterPro" id="IPR052021">
    <property type="entry name" value="Type-I_RS_S_subunit"/>
</dbReference>
<dbReference type="GO" id="GO:0009307">
    <property type="term" value="P:DNA restriction-modification system"/>
    <property type="evidence" value="ECO:0007669"/>
    <property type="project" value="UniProtKB-KW"/>
</dbReference>
<dbReference type="REBASE" id="11457">
    <property type="entry name" value="S.ChyZORF893P"/>
</dbReference>
<keyword evidence="7" id="KW-1185">Reference proteome</keyword>
<dbReference type="PANTHER" id="PTHR30408:SF12">
    <property type="entry name" value="TYPE I RESTRICTION ENZYME MJAVIII SPECIFICITY SUBUNIT"/>
    <property type="match status" value="1"/>
</dbReference>
<evidence type="ECO:0000256" key="2">
    <source>
        <dbReference type="ARBA" id="ARBA00022747"/>
    </source>
</evidence>
<dbReference type="SUPFAM" id="SSF116734">
    <property type="entry name" value="DNA methylase specificity domain"/>
    <property type="match status" value="2"/>
</dbReference>
<evidence type="ECO:0000256" key="3">
    <source>
        <dbReference type="ARBA" id="ARBA00023125"/>
    </source>
</evidence>
<dbReference type="HOGENOM" id="CLU_021095_6_0_9"/>
<keyword evidence="2" id="KW-0680">Restriction system</keyword>
<feature type="domain" description="Type I restriction modification DNA specificity" evidence="5">
    <location>
        <begin position="206"/>
        <end position="383"/>
    </location>
</feature>
<evidence type="ECO:0000256" key="1">
    <source>
        <dbReference type="ARBA" id="ARBA00010923"/>
    </source>
</evidence>
<dbReference type="KEGG" id="chy:CHY_0831"/>
<dbReference type="Pfam" id="PF01420">
    <property type="entry name" value="Methylase_S"/>
    <property type="match status" value="2"/>
</dbReference>
<dbReference type="OrthoDB" id="9795776at2"/>
<dbReference type="GO" id="GO:0003677">
    <property type="term" value="F:DNA binding"/>
    <property type="evidence" value="ECO:0007669"/>
    <property type="project" value="UniProtKB-KW"/>
</dbReference>
<dbReference type="PANTHER" id="PTHR30408">
    <property type="entry name" value="TYPE-1 RESTRICTION ENZYME ECOKI SPECIFICITY PROTEIN"/>
    <property type="match status" value="1"/>
</dbReference>
<comment type="similarity">
    <text evidence="1">Belongs to the type-I restriction system S methylase family.</text>
</comment>
<keyword evidence="3" id="KW-0238">DNA-binding</keyword>
<reference evidence="6 7" key="1">
    <citation type="journal article" date="2005" name="PLoS Genet.">
        <title>Life in hot carbon monoxide: the complete genome sequence of Carboxydothermus hydrogenoformans Z-2901.</title>
        <authorList>
            <person name="Wu M."/>
            <person name="Ren Q."/>
            <person name="Durkin A.S."/>
            <person name="Daugherty S.C."/>
            <person name="Brinkac L.M."/>
            <person name="Dodson R.J."/>
            <person name="Madupu R."/>
            <person name="Sullivan S.A."/>
            <person name="Kolonay J.F."/>
            <person name="Haft D.H."/>
            <person name="Nelson W.C."/>
            <person name="Tallon L.J."/>
            <person name="Jones K.M."/>
            <person name="Ulrich L.E."/>
            <person name="Gonzalez J.M."/>
            <person name="Zhulin I.B."/>
            <person name="Robb F.T."/>
            <person name="Eisen J.A."/>
        </authorList>
    </citation>
    <scope>NUCLEOTIDE SEQUENCE [LARGE SCALE GENOMIC DNA]</scope>
    <source>
        <strain evidence="7">ATCC BAA-161 / DSM 6008 / Z-2901</strain>
    </source>
</reference>
<dbReference type="InterPro" id="IPR000055">
    <property type="entry name" value="Restrct_endonuc_typeI_TRD"/>
</dbReference>
<evidence type="ECO:0000313" key="7">
    <source>
        <dbReference type="Proteomes" id="UP000002706"/>
    </source>
</evidence>
<evidence type="ECO:0000313" key="6">
    <source>
        <dbReference type="EMBL" id="ABB14301.1"/>
    </source>
</evidence>
<evidence type="ECO:0000259" key="5">
    <source>
        <dbReference type="Pfam" id="PF01420"/>
    </source>
</evidence>
<dbReference type="AlphaFoldDB" id="Q3ADV0"/>
<dbReference type="Gene3D" id="1.10.287.1120">
    <property type="entry name" value="Bipartite methylase S protein"/>
    <property type="match status" value="1"/>
</dbReference>
<dbReference type="eggNOG" id="COG0732">
    <property type="taxonomic scope" value="Bacteria"/>
</dbReference>
<organism evidence="6 7">
    <name type="scientific">Carboxydothermus hydrogenoformans (strain ATCC BAA-161 / DSM 6008 / Z-2901)</name>
    <dbReference type="NCBI Taxonomy" id="246194"/>
    <lineage>
        <taxon>Bacteria</taxon>
        <taxon>Bacillati</taxon>
        <taxon>Bacillota</taxon>
        <taxon>Clostridia</taxon>
        <taxon>Thermoanaerobacterales</taxon>
        <taxon>Thermoanaerobacteraceae</taxon>
        <taxon>Carboxydothermus</taxon>
    </lineage>
</organism>
<evidence type="ECO:0000256" key="4">
    <source>
        <dbReference type="SAM" id="Coils"/>
    </source>
</evidence>
<dbReference type="Gene3D" id="3.90.220.20">
    <property type="entry name" value="DNA methylase specificity domains"/>
    <property type="match status" value="2"/>
</dbReference>
<keyword evidence="4" id="KW-0175">Coiled coil</keyword>
<dbReference type="RefSeq" id="WP_011343760.1">
    <property type="nucleotide sequence ID" value="NC_007503.1"/>
</dbReference>
<dbReference type="EMBL" id="CP000141">
    <property type="protein sequence ID" value="ABB14301.1"/>
    <property type="molecule type" value="Genomic_DNA"/>
</dbReference>
<dbReference type="STRING" id="246194.CHY_0831"/>
<proteinExistence type="inferred from homology"/>
<dbReference type="CDD" id="cd17286">
    <property type="entry name" value="RMtype1_S_Lla161ORF747P_TRD1-CR1_like"/>
    <property type="match status" value="1"/>
</dbReference>
<accession>Q3ADV0</accession>
<sequence>MNEDKKIPEGWQWVKLGDILKYEQPYKYIVKSTEYKDSNSIPVLTAGKSFILGYTDEKDGIYTNLPVIIFDDFTTESKFIKFPFKVKSSALKFLKEKSDNFVLKFIFESMQLIKFNNVGGEHKRRWISEFQLFKIPLPPLPEQRKIAEILETVDNAIEKTDAIIEKYKRLKQGLMQDLLTKGIDENWQIRDEKTHKFKDSPLGRIPEEWEVIMLEKCGKIVTGSTPSTEIPQYYGDEFQFISPEDIQDNKYILETKKMLSKQGFNLQRKLPPKSVCVVCIGSTIGKVALTSTFSSTNQQINTIVPRPELWEPEALYYFVSFYIQNPLRMEAGMQAVPIVNKGKFSKILIPLPPLPEQQRIAAVLSQIDEAIEKEQAYKEKLERIKKGLMEDLLTGRVRVNSLL</sequence>
<protein>
    <submittedName>
        <fullName evidence="6">Putative type I restriction-modification system, S subunit</fullName>
    </submittedName>
</protein>
<feature type="domain" description="Type I restriction modification DNA specificity" evidence="5">
    <location>
        <begin position="8"/>
        <end position="160"/>
    </location>
</feature>